<protein>
    <submittedName>
        <fullName evidence="2">Uncharacterized protein</fullName>
    </submittedName>
</protein>
<feature type="transmembrane region" description="Helical" evidence="1">
    <location>
        <begin position="33"/>
        <end position="54"/>
    </location>
</feature>
<sequence length="228" mass="22981">MKAAARRATWALVPCLAVGLALQAVNDAAPPVTLSYLTVLSALGLLAVSGWALAGGGSAQGAGGTTAQRRRAFVLARGMLTTASLASGVGYLLLIAPQEGEGYWLLDSPRALAASVLLHVAAPVLAVVACRADGDRVVLVGAGGSGGSGAGFGRAARVAAAWLGWPTAWLALALVAEATGLVTMPYPFLRASDVGWWGVLGAAAVSAVAWWLTGMALLAPARRRDGTR</sequence>
<comment type="caution">
    <text evidence="2">The sequence shown here is derived from an EMBL/GenBank/DDBJ whole genome shotgun (WGS) entry which is preliminary data.</text>
</comment>
<reference evidence="2 3" key="1">
    <citation type="submission" date="2019-06" db="EMBL/GenBank/DDBJ databases">
        <title>Draft genome sequence of Miniimonas arenae KCTC 19750T isolated from sea sand.</title>
        <authorList>
            <person name="Park S.-J."/>
        </authorList>
    </citation>
    <scope>NUCLEOTIDE SEQUENCE [LARGE SCALE GENOMIC DNA]</scope>
    <source>
        <strain evidence="2 3">KCTC 19750</strain>
    </source>
</reference>
<name>A0A5C5BDT4_9MICO</name>
<feature type="transmembrane region" description="Helical" evidence="1">
    <location>
        <begin position="116"/>
        <end position="134"/>
    </location>
</feature>
<proteinExistence type="predicted"/>
<evidence type="ECO:0000256" key="1">
    <source>
        <dbReference type="SAM" id="Phobius"/>
    </source>
</evidence>
<keyword evidence="1" id="KW-0472">Membrane</keyword>
<feature type="transmembrane region" description="Helical" evidence="1">
    <location>
        <begin position="155"/>
        <end position="176"/>
    </location>
</feature>
<organism evidence="2 3">
    <name type="scientific">Miniimonas arenae</name>
    <dbReference type="NCBI Taxonomy" id="676201"/>
    <lineage>
        <taxon>Bacteria</taxon>
        <taxon>Bacillati</taxon>
        <taxon>Actinomycetota</taxon>
        <taxon>Actinomycetes</taxon>
        <taxon>Micrococcales</taxon>
        <taxon>Beutenbergiaceae</taxon>
        <taxon>Miniimonas</taxon>
    </lineage>
</organism>
<accession>A0A5C5BDT4</accession>
<dbReference type="Proteomes" id="UP000313849">
    <property type="component" value="Unassembled WGS sequence"/>
</dbReference>
<keyword evidence="3" id="KW-1185">Reference proteome</keyword>
<keyword evidence="1" id="KW-0812">Transmembrane</keyword>
<dbReference type="AlphaFoldDB" id="A0A5C5BDT4"/>
<dbReference type="RefSeq" id="WP_139986619.1">
    <property type="nucleotide sequence ID" value="NZ_VENP01000020.1"/>
</dbReference>
<evidence type="ECO:0000313" key="2">
    <source>
        <dbReference type="EMBL" id="TNU74864.1"/>
    </source>
</evidence>
<keyword evidence="1" id="KW-1133">Transmembrane helix</keyword>
<gene>
    <name evidence="2" type="ORF">FH969_07035</name>
</gene>
<feature type="transmembrane region" description="Helical" evidence="1">
    <location>
        <begin position="74"/>
        <end position="96"/>
    </location>
</feature>
<dbReference type="EMBL" id="VENP01000020">
    <property type="protein sequence ID" value="TNU74864.1"/>
    <property type="molecule type" value="Genomic_DNA"/>
</dbReference>
<evidence type="ECO:0000313" key="3">
    <source>
        <dbReference type="Proteomes" id="UP000313849"/>
    </source>
</evidence>
<feature type="transmembrane region" description="Helical" evidence="1">
    <location>
        <begin position="196"/>
        <end position="219"/>
    </location>
</feature>